<dbReference type="AlphaFoldDB" id="A0A6L9W1U1"/>
<dbReference type="Gene3D" id="3.40.50.1820">
    <property type="entry name" value="alpha/beta hydrolase"/>
    <property type="match status" value="1"/>
</dbReference>
<dbReference type="PANTHER" id="PTHR43433:SF5">
    <property type="entry name" value="AB HYDROLASE-1 DOMAIN-CONTAINING PROTEIN"/>
    <property type="match status" value="1"/>
</dbReference>
<evidence type="ECO:0000313" key="3">
    <source>
        <dbReference type="Proteomes" id="UP000479241"/>
    </source>
</evidence>
<keyword evidence="2" id="KW-0378">Hydrolase</keyword>
<reference evidence="2 3" key="1">
    <citation type="submission" date="2019-12" db="EMBL/GenBank/DDBJ databases">
        <title>the WGS of Blastococcus saxobsidens 67B17.</title>
        <authorList>
            <person name="Jiang Z."/>
        </authorList>
    </citation>
    <scope>NUCLEOTIDE SEQUENCE [LARGE SCALE GENOMIC DNA]</scope>
    <source>
        <strain evidence="2 3">67B17</strain>
    </source>
</reference>
<name>A0A6L9W1U1_9ACTN</name>
<dbReference type="SUPFAM" id="SSF53474">
    <property type="entry name" value="alpha/beta-Hydrolases"/>
    <property type="match status" value="1"/>
</dbReference>
<comment type="caution">
    <text evidence="2">The sequence shown here is derived from an EMBL/GenBank/DDBJ whole genome shotgun (WGS) entry which is preliminary data.</text>
</comment>
<dbReference type="PANTHER" id="PTHR43433">
    <property type="entry name" value="HYDROLASE, ALPHA/BETA FOLD FAMILY PROTEIN"/>
    <property type="match status" value="1"/>
</dbReference>
<feature type="domain" description="AB hydrolase-1" evidence="1">
    <location>
        <begin position="19"/>
        <end position="105"/>
    </location>
</feature>
<dbReference type="InterPro" id="IPR050471">
    <property type="entry name" value="AB_hydrolase"/>
</dbReference>
<dbReference type="InterPro" id="IPR029058">
    <property type="entry name" value="AB_hydrolase_fold"/>
</dbReference>
<sequence length="264" mass="28730">MFSPGGFDSTLESWRTVGVYRRLALLDHLSTRYTCITFDRRESGSSGGRVQRIRWQDYVAQAVGLLDHLDVASAHLMGGCVGCSTAAAVAVAHPDRVSSMVLYSPAGGVKYRMKQHARFAQHLAFVEEQGLRAVVDLVGATQAGFTKDPRVGPWNSVVRADPDFADAYARIAPERYAVLVSGTARLMFDRDTVPGAEPEDLLELTTPTLVVPGQDDSHAPSAARYLQECLPHAEYWDAPVVEQTEDTAPARILAFLDSVEQPAG</sequence>
<evidence type="ECO:0000259" key="1">
    <source>
        <dbReference type="Pfam" id="PF00561"/>
    </source>
</evidence>
<protein>
    <submittedName>
        <fullName evidence="2">Alpha/beta hydrolase</fullName>
    </submittedName>
</protein>
<evidence type="ECO:0000313" key="2">
    <source>
        <dbReference type="EMBL" id="NEK85955.1"/>
    </source>
</evidence>
<organism evidence="2 3">
    <name type="scientific">Blastococcus saxobsidens</name>
    <dbReference type="NCBI Taxonomy" id="138336"/>
    <lineage>
        <taxon>Bacteria</taxon>
        <taxon>Bacillati</taxon>
        <taxon>Actinomycetota</taxon>
        <taxon>Actinomycetes</taxon>
        <taxon>Geodermatophilales</taxon>
        <taxon>Geodermatophilaceae</taxon>
        <taxon>Blastococcus</taxon>
    </lineage>
</organism>
<dbReference type="Proteomes" id="UP000479241">
    <property type="component" value="Unassembled WGS sequence"/>
</dbReference>
<accession>A0A6L9W1U1</accession>
<dbReference type="EMBL" id="JAAGWG010000011">
    <property type="protein sequence ID" value="NEK85955.1"/>
    <property type="molecule type" value="Genomic_DNA"/>
</dbReference>
<gene>
    <name evidence="2" type="ORF">GCU60_09295</name>
</gene>
<dbReference type="GO" id="GO:0016787">
    <property type="term" value="F:hydrolase activity"/>
    <property type="evidence" value="ECO:0007669"/>
    <property type="project" value="UniProtKB-KW"/>
</dbReference>
<proteinExistence type="predicted"/>
<dbReference type="Pfam" id="PF00561">
    <property type="entry name" value="Abhydrolase_1"/>
    <property type="match status" value="1"/>
</dbReference>
<dbReference type="InterPro" id="IPR000073">
    <property type="entry name" value="AB_hydrolase_1"/>
</dbReference>